<dbReference type="FunFam" id="3.40.1390.30:FF:000001">
    <property type="entry name" value="GTP cyclohydrolase 1 type 2"/>
    <property type="match status" value="1"/>
</dbReference>
<reference evidence="6" key="1">
    <citation type="submission" date="2021-02" db="EMBL/GenBank/DDBJ databases">
        <title>Infant gut strain persistence is associated with maternal origin, phylogeny, and functional potential including surface adhesion and iron acquisition.</title>
        <authorList>
            <person name="Lou Y.C."/>
        </authorList>
    </citation>
    <scope>NUCLEOTIDE SEQUENCE</scope>
    <source>
        <strain evidence="6">L2_039_000G1_dasL2_039_000G1_concoct_11</strain>
    </source>
</reference>
<proteinExistence type="inferred from homology"/>
<organism evidence="6 7">
    <name type="scientific">Slackia piriformis</name>
    <dbReference type="NCBI Taxonomy" id="626934"/>
    <lineage>
        <taxon>Bacteria</taxon>
        <taxon>Bacillati</taxon>
        <taxon>Actinomycetota</taxon>
        <taxon>Coriobacteriia</taxon>
        <taxon>Eggerthellales</taxon>
        <taxon>Eggerthellaceae</taxon>
        <taxon>Slackia</taxon>
    </lineage>
</organism>
<sequence length="306" mass="31858">MEQRYEDGGSAGGRAEDFAQIRRAARSTLAARHAARPETIGALVDALSGLFSPHDAEPWDRTGLLVGDAAERLEGVACALDPTIDALVRAEELGANVLLTHHPAFLDPPAFIGPRASGASVAGKVVYEAAKRGIALANYHTALDVSAAAQTMLPGLLSLDRVGVLDPLDRDARLGYGQVCRISEGSLTLEALALRCTAVFGRAPRVWGDPGMPVSSAVTWTGSAGPAPDLCLKRGIDVLVCGEVKYHTALDAASAGLALIELGHDVSELPFSAVLAEACAGVGVPRASITCLAMQGGWFYPESRRA</sequence>
<feature type="binding site" evidence="5">
    <location>
        <position position="144"/>
    </location>
    <ligand>
        <name>a divalent metal cation</name>
        <dbReference type="ChEBI" id="CHEBI:60240"/>
        <label>1</label>
    </ligand>
</feature>
<evidence type="ECO:0000256" key="3">
    <source>
        <dbReference type="ARBA" id="ARBA00022112"/>
    </source>
</evidence>
<comment type="subunit">
    <text evidence="2">Homohexamer.</text>
</comment>
<dbReference type="EMBL" id="JAGZSV010000185">
    <property type="protein sequence ID" value="MBS6941425.1"/>
    <property type="molecule type" value="Genomic_DNA"/>
</dbReference>
<dbReference type="Pfam" id="PF01784">
    <property type="entry name" value="DUF34_NIF3"/>
    <property type="match status" value="1"/>
</dbReference>
<dbReference type="InterPro" id="IPR036069">
    <property type="entry name" value="DUF34/NIF3_sf"/>
</dbReference>
<dbReference type="GO" id="GO:0046872">
    <property type="term" value="F:metal ion binding"/>
    <property type="evidence" value="ECO:0007669"/>
    <property type="project" value="UniProtKB-KW"/>
</dbReference>
<accession>A0A943V0L1</accession>
<evidence type="ECO:0000256" key="2">
    <source>
        <dbReference type="ARBA" id="ARBA00011643"/>
    </source>
</evidence>
<evidence type="ECO:0000313" key="7">
    <source>
        <dbReference type="Proteomes" id="UP000727506"/>
    </source>
</evidence>
<evidence type="ECO:0000313" key="6">
    <source>
        <dbReference type="EMBL" id="MBS6941425.1"/>
    </source>
</evidence>
<dbReference type="Proteomes" id="UP000727506">
    <property type="component" value="Unassembled WGS sequence"/>
</dbReference>
<dbReference type="PANTHER" id="PTHR13799:SF14">
    <property type="entry name" value="GTP CYCLOHYDROLASE 1 TYPE 2 HOMOLOG"/>
    <property type="match status" value="1"/>
</dbReference>
<dbReference type="InterPro" id="IPR002678">
    <property type="entry name" value="DUF34/NIF3"/>
</dbReference>
<evidence type="ECO:0000256" key="1">
    <source>
        <dbReference type="ARBA" id="ARBA00006964"/>
    </source>
</evidence>
<keyword evidence="4 5" id="KW-0479">Metal-binding</keyword>
<evidence type="ECO:0000256" key="4">
    <source>
        <dbReference type="ARBA" id="ARBA00022723"/>
    </source>
</evidence>
<comment type="caution">
    <text evidence="6">The sequence shown here is derived from an EMBL/GenBank/DDBJ whole genome shotgun (WGS) entry which is preliminary data.</text>
</comment>
<dbReference type="SUPFAM" id="SSF102705">
    <property type="entry name" value="NIF3 (NGG1p interacting factor 3)-like"/>
    <property type="match status" value="1"/>
</dbReference>
<feature type="binding site" evidence="5">
    <location>
        <position position="101"/>
    </location>
    <ligand>
        <name>a divalent metal cation</name>
        <dbReference type="ChEBI" id="CHEBI:60240"/>
        <label>1</label>
    </ligand>
</feature>
<gene>
    <name evidence="6" type="ORF">KH142_08150</name>
</gene>
<evidence type="ECO:0000256" key="5">
    <source>
        <dbReference type="PIRSR" id="PIRSR602678-1"/>
    </source>
</evidence>
<comment type="similarity">
    <text evidence="1">Belongs to the GTP cyclohydrolase I type 2/NIF3 family.</text>
</comment>
<name>A0A943V0L1_9ACTN</name>
<protein>
    <recommendedName>
        <fullName evidence="3">GTP cyclohydrolase 1 type 2 homolog</fullName>
    </recommendedName>
</protein>
<feature type="binding site" evidence="5">
    <location>
        <position position="268"/>
    </location>
    <ligand>
        <name>a divalent metal cation</name>
        <dbReference type="ChEBI" id="CHEBI:60240"/>
        <label>1</label>
    </ligand>
</feature>
<dbReference type="AlphaFoldDB" id="A0A943V0L1"/>
<dbReference type="PANTHER" id="PTHR13799">
    <property type="entry name" value="NGG1 INTERACTING FACTOR 3"/>
    <property type="match status" value="1"/>
</dbReference>
<dbReference type="GO" id="GO:0005737">
    <property type="term" value="C:cytoplasm"/>
    <property type="evidence" value="ECO:0007669"/>
    <property type="project" value="TreeGrafter"/>
</dbReference>
<dbReference type="Gene3D" id="3.40.1390.30">
    <property type="entry name" value="NIF3 (NGG1p interacting factor 3)-like"/>
    <property type="match status" value="2"/>
</dbReference>
<feature type="binding site" evidence="5">
    <location>
        <position position="102"/>
    </location>
    <ligand>
        <name>a divalent metal cation</name>
        <dbReference type="ChEBI" id="CHEBI:60240"/>
        <label>1</label>
    </ligand>
</feature>
<feature type="binding site" evidence="5">
    <location>
        <position position="264"/>
    </location>
    <ligand>
        <name>a divalent metal cation</name>
        <dbReference type="ChEBI" id="CHEBI:60240"/>
        <label>1</label>
    </ligand>
</feature>